<evidence type="ECO:0000256" key="1">
    <source>
        <dbReference type="ARBA" id="ARBA00004651"/>
    </source>
</evidence>
<comment type="subcellular location">
    <subcellularLocation>
        <location evidence="1">Cell membrane</location>
        <topology evidence="1">Multi-pass membrane protein</topology>
    </subcellularLocation>
</comment>
<feature type="transmembrane region" description="Helical" evidence="6">
    <location>
        <begin position="6"/>
        <end position="29"/>
    </location>
</feature>
<gene>
    <name evidence="7" type="ORF">COB67_09770</name>
</gene>
<feature type="transmembrane region" description="Helical" evidence="6">
    <location>
        <begin position="71"/>
        <end position="93"/>
    </location>
</feature>
<dbReference type="PANTHER" id="PTHR30086:SF20">
    <property type="entry name" value="ARGININE EXPORTER PROTEIN ARGO-RELATED"/>
    <property type="match status" value="1"/>
</dbReference>
<dbReference type="InterPro" id="IPR001123">
    <property type="entry name" value="LeuE-type"/>
</dbReference>
<dbReference type="AlphaFoldDB" id="A0A2A4SZN0"/>
<dbReference type="Proteomes" id="UP000218113">
    <property type="component" value="Unassembled WGS sequence"/>
</dbReference>
<dbReference type="PIRSF" id="PIRSF006324">
    <property type="entry name" value="LeuE"/>
    <property type="match status" value="1"/>
</dbReference>
<evidence type="ECO:0000313" key="7">
    <source>
        <dbReference type="EMBL" id="PCI26793.1"/>
    </source>
</evidence>
<evidence type="ECO:0000256" key="5">
    <source>
        <dbReference type="ARBA" id="ARBA00023136"/>
    </source>
</evidence>
<feature type="transmembrane region" description="Helical" evidence="6">
    <location>
        <begin position="147"/>
        <end position="175"/>
    </location>
</feature>
<feature type="transmembrane region" description="Helical" evidence="6">
    <location>
        <begin position="113"/>
        <end position="135"/>
    </location>
</feature>
<feature type="transmembrane region" description="Helical" evidence="6">
    <location>
        <begin position="41"/>
        <end position="65"/>
    </location>
</feature>
<keyword evidence="3 6" id="KW-0812">Transmembrane</keyword>
<dbReference type="Pfam" id="PF01810">
    <property type="entry name" value="LysE"/>
    <property type="match status" value="1"/>
</dbReference>
<protein>
    <submittedName>
        <fullName evidence="7">Homoserine lactone transporter</fullName>
    </submittedName>
</protein>
<dbReference type="EMBL" id="NVSR01000084">
    <property type="protein sequence ID" value="PCI26793.1"/>
    <property type="molecule type" value="Genomic_DNA"/>
</dbReference>
<keyword evidence="5 6" id="KW-0472">Membrane</keyword>
<comment type="caution">
    <text evidence="7">The sequence shown here is derived from an EMBL/GenBank/DDBJ whole genome shotgun (WGS) entry which is preliminary data.</text>
</comment>
<sequence>MDGILNFEMFIVAAILLNLTPGADTIYILGRSIAQGKMAGVVSVMGISTGILVHTFAAAVGLSALLSTSALAFSIVKYGGAAYLVYLGLQMILTKSSRLSVNTSLEKITPWKIYRQGVVTNVLNPKVALFFLSFLPQFVDPNYGNHILPFLYLGIAFVITGTLWCLMLAIGAALISGKLSTGNSMGRIQKITGGVFMGLGVKLALSDVK</sequence>
<evidence type="ECO:0000256" key="2">
    <source>
        <dbReference type="ARBA" id="ARBA00022475"/>
    </source>
</evidence>
<dbReference type="GO" id="GO:0015171">
    <property type="term" value="F:amino acid transmembrane transporter activity"/>
    <property type="evidence" value="ECO:0007669"/>
    <property type="project" value="TreeGrafter"/>
</dbReference>
<evidence type="ECO:0000256" key="6">
    <source>
        <dbReference type="SAM" id="Phobius"/>
    </source>
</evidence>
<keyword evidence="2" id="KW-1003">Cell membrane</keyword>
<dbReference type="PANTHER" id="PTHR30086">
    <property type="entry name" value="ARGININE EXPORTER PROTEIN ARGO"/>
    <property type="match status" value="1"/>
</dbReference>
<dbReference type="GO" id="GO:0005886">
    <property type="term" value="C:plasma membrane"/>
    <property type="evidence" value="ECO:0007669"/>
    <property type="project" value="UniProtKB-SubCell"/>
</dbReference>
<evidence type="ECO:0000313" key="8">
    <source>
        <dbReference type="Proteomes" id="UP000218113"/>
    </source>
</evidence>
<evidence type="ECO:0000256" key="4">
    <source>
        <dbReference type="ARBA" id="ARBA00022989"/>
    </source>
</evidence>
<accession>A0A2A4SZN0</accession>
<name>A0A2A4SZN0_9DELT</name>
<keyword evidence="4 6" id="KW-1133">Transmembrane helix</keyword>
<organism evidence="7 8">
    <name type="scientific">SAR324 cluster bacterium</name>
    <dbReference type="NCBI Taxonomy" id="2024889"/>
    <lineage>
        <taxon>Bacteria</taxon>
        <taxon>Deltaproteobacteria</taxon>
        <taxon>SAR324 cluster</taxon>
    </lineage>
</organism>
<evidence type="ECO:0000256" key="3">
    <source>
        <dbReference type="ARBA" id="ARBA00022692"/>
    </source>
</evidence>
<reference evidence="8" key="1">
    <citation type="submission" date="2017-08" db="EMBL/GenBank/DDBJ databases">
        <title>A dynamic microbial community with high functional redundancy inhabits the cold, oxic subseafloor aquifer.</title>
        <authorList>
            <person name="Tully B.J."/>
            <person name="Wheat C.G."/>
            <person name="Glazer B.T."/>
            <person name="Huber J.A."/>
        </authorList>
    </citation>
    <scope>NUCLEOTIDE SEQUENCE [LARGE SCALE GENOMIC DNA]</scope>
</reference>
<proteinExistence type="predicted"/>